<dbReference type="Gene3D" id="2.70.70.10">
    <property type="entry name" value="Glucose Permease (Domain IIA)"/>
    <property type="match status" value="1"/>
</dbReference>
<reference evidence="3 4" key="1">
    <citation type="submission" date="2021-09" db="EMBL/GenBank/DDBJ databases">
        <title>Lysobacter sp. 13A isolated from the river sediment.</title>
        <authorList>
            <person name="Liu H."/>
            <person name="Li S."/>
            <person name="Mao S."/>
        </authorList>
    </citation>
    <scope>NUCLEOTIDE SEQUENCE [LARGE SCALE GENOMIC DNA]</scope>
    <source>
        <strain evidence="3 4">13A</strain>
    </source>
</reference>
<evidence type="ECO:0000256" key="1">
    <source>
        <dbReference type="SAM" id="Phobius"/>
    </source>
</evidence>
<name>A0ABS7T6L6_9GAMM</name>
<proteinExistence type="predicted"/>
<accession>A0ABS7T6L6</accession>
<protein>
    <submittedName>
        <fullName evidence="3">M23 family metallopeptidase</fullName>
    </submittedName>
</protein>
<dbReference type="Pfam" id="PF01551">
    <property type="entry name" value="Peptidase_M23"/>
    <property type="match status" value="1"/>
</dbReference>
<dbReference type="Proteomes" id="UP001430954">
    <property type="component" value="Unassembled WGS sequence"/>
</dbReference>
<feature type="transmembrane region" description="Helical" evidence="1">
    <location>
        <begin position="26"/>
        <end position="44"/>
    </location>
</feature>
<keyword evidence="1" id="KW-0472">Membrane</keyword>
<sequence>MPADTPKPAPAPPPPRRDYAPAARRLMSTVLVFGLLAIAAYWAWHQPFMARARTLWELSRIPPPNELPVPVEGVAANRIADTFGAPRGADREHHGVDIFATRGTAVTSATRGVVASIRETGLGGRQVWVVGPGNERHYYAHLDDWAPGLAEGDVVGPGDALGETGDTGNALGTPPHLHYGIYGASGPVDPLPRLRAFEENSFDPPRDD</sequence>
<organism evidence="3 4">
    <name type="scientific">Novilysobacter selenitireducens</name>
    <dbReference type="NCBI Taxonomy" id="2872639"/>
    <lineage>
        <taxon>Bacteria</taxon>
        <taxon>Pseudomonadati</taxon>
        <taxon>Pseudomonadota</taxon>
        <taxon>Gammaproteobacteria</taxon>
        <taxon>Lysobacterales</taxon>
        <taxon>Lysobacteraceae</taxon>
        <taxon>Novilysobacter</taxon>
    </lineage>
</organism>
<dbReference type="SUPFAM" id="SSF51261">
    <property type="entry name" value="Duplicated hybrid motif"/>
    <property type="match status" value="1"/>
</dbReference>
<gene>
    <name evidence="3" type="ORF">K6753_08095</name>
</gene>
<dbReference type="CDD" id="cd12797">
    <property type="entry name" value="M23_peptidase"/>
    <property type="match status" value="1"/>
</dbReference>
<dbReference type="RefSeq" id="WP_425492094.1">
    <property type="nucleotide sequence ID" value="NZ_JAINZW010000003.1"/>
</dbReference>
<dbReference type="PANTHER" id="PTHR21666:SF268">
    <property type="entry name" value="PEPTIDASE M23 DOMAIN-CONTAINING PROTEIN"/>
    <property type="match status" value="1"/>
</dbReference>
<comment type="caution">
    <text evidence="3">The sequence shown here is derived from an EMBL/GenBank/DDBJ whole genome shotgun (WGS) entry which is preliminary data.</text>
</comment>
<evidence type="ECO:0000259" key="2">
    <source>
        <dbReference type="Pfam" id="PF01551"/>
    </source>
</evidence>
<keyword evidence="1" id="KW-0812">Transmembrane</keyword>
<keyword evidence="1" id="KW-1133">Transmembrane helix</keyword>
<dbReference type="PANTHER" id="PTHR21666">
    <property type="entry name" value="PEPTIDASE-RELATED"/>
    <property type="match status" value="1"/>
</dbReference>
<evidence type="ECO:0000313" key="4">
    <source>
        <dbReference type="Proteomes" id="UP001430954"/>
    </source>
</evidence>
<dbReference type="InterPro" id="IPR050570">
    <property type="entry name" value="Cell_wall_metabolism_enzyme"/>
</dbReference>
<feature type="domain" description="M23ase beta-sheet core" evidence="2">
    <location>
        <begin position="92"/>
        <end position="190"/>
    </location>
</feature>
<dbReference type="InterPro" id="IPR016047">
    <property type="entry name" value="M23ase_b-sheet_dom"/>
</dbReference>
<evidence type="ECO:0000313" key="3">
    <source>
        <dbReference type="EMBL" id="MBZ4039495.1"/>
    </source>
</evidence>
<keyword evidence="4" id="KW-1185">Reference proteome</keyword>
<dbReference type="EMBL" id="JAINZW010000003">
    <property type="protein sequence ID" value="MBZ4039495.1"/>
    <property type="molecule type" value="Genomic_DNA"/>
</dbReference>
<dbReference type="InterPro" id="IPR011055">
    <property type="entry name" value="Dup_hybrid_motif"/>
</dbReference>